<dbReference type="EC" id="2.3.2.27" evidence="2"/>
<evidence type="ECO:0000256" key="5">
    <source>
        <dbReference type="ARBA" id="ARBA00022771"/>
    </source>
</evidence>
<evidence type="ECO:0000256" key="6">
    <source>
        <dbReference type="ARBA" id="ARBA00022786"/>
    </source>
</evidence>
<keyword evidence="4" id="KW-0479">Metal-binding</keyword>
<dbReference type="PANTHER" id="PTHR22996">
    <property type="entry name" value="MAHOGUNIN"/>
    <property type="match status" value="1"/>
</dbReference>
<dbReference type="Pfam" id="PF26192">
    <property type="entry name" value="RNF157-like_N"/>
    <property type="match status" value="1"/>
</dbReference>
<dbReference type="GO" id="GO:0061630">
    <property type="term" value="F:ubiquitin protein ligase activity"/>
    <property type="evidence" value="ECO:0007669"/>
    <property type="project" value="UniProtKB-EC"/>
</dbReference>
<organism evidence="9">
    <name type="scientific">Cyprideis torosa</name>
    <dbReference type="NCBI Taxonomy" id="163714"/>
    <lineage>
        <taxon>Eukaryota</taxon>
        <taxon>Metazoa</taxon>
        <taxon>Ecdysozoa</taxon>
        <taxon>Arthropoda</taxon>
        <taxon>Crustacea</taxon>
        <taxon>Oligostraca</taxon>
        <taxon>Ostracoda</taxon>
        <taxon>Podocopa</taxon>
        <taxon>Podocopida</taxon>
        <taxon>Cytherocopina</taxon>
        <taxon>Cytheroidea</taxon>
        <taxon>Cytherideidae</taxon>
        <taxon>Cyprideis</taxon>
    </lineage>
</organism>
<dbReference type="AlphaFoldDB" id="A0A7R8WS26"/>
<dbReference type="EMBL" id="OB681932">
    <property type="protein sequence ID" value="CAD7236792.1"/>
    <property type="molecule type" value="Genomic_DNA"/>
</dbReference>
<dbReference type="GO" id="GO:0005737">
    <property type="term" value="C:cytoplasm"/>
    <property type="evidence" value="ECO:0007669"/>
    <property type="project" value="TreeGrafter"/>
</dbReference>
<feature type="non-terminal residue" evidence="9">
    <location>
        <position position="138"/>
    </location>
</feature>
<dbReference type="PANTHER" id="PTHR22996:SF0">
    <property type="entry name" value="RE60872P-RELATED"/>
    <property type="match status" value="1"/>
</dbReference>
<evidence type="ECO:0000313" key="9">
    <source>
        <dbReference type="EMBL" id="CAD7236792.1"/>
    </source>
</evidence>
<dbReference type="SUPFAM" id="SSF57850">
    <property type="entry name" value="RING/U-box"/>
    <property type="match status" value="1"/>
</dbReference>
<accession>A0A7R8WS26</accession>
<dbReference type="GO" id="GO:0016567">
    <property type="term" value="P:protein ubiquitination"/>
    <property type="evidence" value="ECO:0007669"/>
    <property type="project" value="TreeGrafter"/>
</dbReference>
<evidence type="ECO:0000256" key="4">
    <source>
        <dbReference type="ARBA" id="ARBA00022723"/>
    </source>
</evidence>
<evidence type="ECO:0000256" key="3">
    <source>
        <dbReference type="ARBA" id="ARBA00022679"/>
    </source>
</evidence>
<proteinExistence type="predicted"/>
<gene>
    <name evidence="9" type="ORF">CTOB1V02_LOCUS14607</name>
</gene>
<dbReference type="OrthoDB" id="10014838at2759"/>
<evidence type="ECO:0000256" key="7">
    <source>
        <dbReference type="ARBA" id="ARBA00022833"/>
    </source>
</evidence>
<protein>
    <recommendedName>
        <fullName evidence="2">RING-type E3 ubiquitin transferase</fullName>
        <ecNumber evidence="2">2.3.2.27</ecNumber>
    </recommendedName>
</protein>
<dbReference type="GO" id="GO:0008270">
    <property type="term" value="F:zinc ion binding"/>
    <property type="evidence" value="ECO:0007669"/>
    <property type="project" value="UniProtKB-KW"/>
</dbReference>
<dbReference type="Pfam" id="PF13920">
    <property type="entry name" value="zf-C3HC4_3"/>
    <property type="match status" value="1"/>
</dbReference>
<keyword evidence="7" id="KW-0862">Zinc</keyword>
<evidence type="ECO:0000256" key="2">
    <source>
        <dbReference type="ARBA" id="ARBA00012483"/>
    </source>
</evidence>
<dbReference type="InterPro" id="IPR013083">
    <property type="entry name" value="Znf_RING/FYVE/PHD"/>
</dbReference>
<name>A0A7R8WS26_9CRUS</name>
<keyword evidence="5" id="KW-0863">Zinc-finger</keyword>
<comment type="catalytic activity">
    <reaction evidence="1">
        <text>S-ubiquitinyl-[E2 ubiquitin-conjugating enzyme]-L-cysteine + [acceptor protein]-L-lysine = [E2 ubiquitin-conjugating enzyme]-L-cysteine + N(6)-ubiquitinyl-[acceptor protein]-L-lysine.</text>
        <dbReference type="EC" id="2.3.2.27"/>
    </reaction>
</comment>
<reference evidence="9" key="1">
    <citation type="submission" date="2020-11" db="EMBL/GenBank/DDBJ databases">
        <authorList>
            <person name="Tran Van P."/>
        </authorList>
    </citation>
    <scope>NUCLEOTIDE SEQUENCE</scope>
</reference>
<feature type="domain" description="MGRN1/RNF157-like N-terminal" evidence="8">
    <location>
        <begin position="3"/>
        <end position="90"/>
    </location>
</feature>
<dbReference type="Gene3D" id="3.30.40.10">
    <property type="entry name" value="Zinc/RING finger domain, C3HC4 (zinc finger)"/>
    <property type="match status" value="1"/>
</dbReference>
<dbReference type="InterPro" id="IPR058981">
    <property type="entry name" value="MGRN1/RNF157-like_N"/>
</dbReference>
<keyword evidence="6" id="KW-0833">Ubl conjugation pathway</keyword>
<dbReference type="InterPro" id="IPR045194">
    <property type="entry name" value="MGRN1/RNF157-like"/>
</dbReference>
<keyword evidence="3" id="KW-0808">Transferase</keyword>
<evidence type="ECO:0000256" key="1">
    <source>
        <dbReference type="ARBA" id="ARBA00000900"/>
    </source>
</evidence>
<sequence>MSSETYRFKKGANQVFSQATHIFDPTDWPEEDLSLSMEMKEVFPVVIHCIAEEGEEPRQSHATIAVVEKVSDGYALKPVKQKIFVDGLVYLLQEIYGIENKNSPKRKVDDDPEDSGYDCVICMSDPRDTLILPCRHLC</sequence>
<evidence type="ECO:0000259" key="8">
    <source>
        <dbReference type="Pfam" id="PF26192"/>
    </source>
</evidence>